<protein>
    <recommendedName>
        <fullName evidence="1">PKD/Chitinase domain-containing protein</fullName>
    </recommendedName>
</protein>
<dbReference type="Pfam" id="PF22352">
    <property type="entry name" value="K319L-like_PKD"/>
    <property type="match status" value="2"/>
</dbReference>
<dbReference type="InterPro" id="IPR000601">
    <property type="entry name" value="PKD_dom"/>
</dbReference>
<feature type="domain" description="PKD/Chitinase" evidence="1">
    <location>
        <begin position="135"/>
        <end position="225"/>
    </location>
</feature>
<evidence type="ECO:0000313" key="3">
    <source>
        <dbReference type="Proteomes" id="UP000033664"/>
    </source>
</evidence>
<dbReference type="PATRIC" id="fig|151081.8.peg.2937"/>
<dbReference type="InterPro" id="IPR029865">
    <property type="entry name" value="KIAA0319-like"/>
</dbReference>
<dbReference type="OrthoDB" id="9806238at2"/>
<dbReference type="SUPFAM" id="SSF49299">
    <property type="entry name" value="PKD domain"/>
    <property type="match status" value="4"/>
</dbReference>
<dbReference type="PROSITE" id="PS51257">
    <property type="entry name" value="PROKAR_LIPOPROTEIN"/>
    <property type="match status" value="1"/>
</dbReference>
<dbReference type="Pfam" id="PF00801">
    <property type="entry name" value="PKD"/>
    <property type="match status" value="1"/>
</dbReference>
<dbReference type="InterPro" id="IPR013783">
    <property type="entry name" value="Ig-like_fold"/>
</dbReference>
<dbReference type="EMBL" id="JXXZ01000006">
    <property type="protein sequence ID" value="KJZ00355.1"/>
    <property type="molecule type" value="Genomic_DNA"/>
</dbReference>
<feature type="domain" description="PKD/Chitinase" evidence="1">
    <location>
        <begin position="323"/>
        <end position="410"/>
    </location>
</feature>
<dbReference type="PANTHER" id="PTHR46182:SF2">
    <property type="entry name" value="FI19480P1"/>
    <property type="match status" value="1"/>
</dbReference>
<dbReference type="AlphaFoldDB" id="A0A0F4PZ22"/>
<feature type="domain" description="PKD/Chitinase" evidence="1">
    <location>
        <begin position="43"/>
        <end position="128"/>
    </location>
</feature>
<dbReference type="GO" id="GO:0016020">
    <property type="term" value="C:membrane"/>
    <property type="evidence" value="ECO:0007669"/>
    <property type="project" value="TreeGrafter"/>
</dbReference>
<dbReference type="Gene3D" id="2.60.40.10">
    <property type="entry name" value="Immunoglobulins"/>
    <property type="match status" value="6"/>
</dbReference>
<proteinExistence type="predicted"/>
<dbReference type="GO" id="GO:0031410">
    <property type="term" value="C:cytoplasmic vesicle"/>
    <property type="evidence" value="ECO:0007669"/>
    <property type="project" value="TreeGrafter"/>
</dbReference>
<sequence length="599" mass="64164">MYKGLALFCPLFCLTLSGCGGSDSNKDATPVVENTSQSAKAHVAAVTQAQRGQRIQLDATQSVIPRGGSFSWQWHSVPEDGAVELTDKETLKPTFIPTVAGTYQLKLVIDAGDNNSSEVLTTITVADSSNNTAPVARFELAQTHFGKNETIHLDASASFDADNDTLNYQWQAQPHNSSAEFQLSAHTGVQALFKAQSAGKYTIRLTVDDGELQHSTEGIVTVQEQSLEPVISAPSSVKVGTEIKLSAANSKLYEGVGITWQLKSKPQGSSAELSTHYAVEALFTADAAGTYLVQLRLTASTGEYVVATKEITATANNGAPFVRLLNTPSSSKTYQQVTLDGSATTDPDGDTLDFLWQIEAPEGATYSLENETSAKATFLAQDPGDYKITLQASDGALTSQKSLNHRVTSSNSAPSAQIELSSGQVKLYKTASFIAKGQDPDGDVLTYQWQLINKPAQSEAQLSNIENNEVSLTFDKAGTYTLSVTASDGELSSEPHVMSVQVKAGTNRQPYILGMQVLDELKADQPIRLVVNAGDPDGDPLTYEWRVEPPTNATATFSSTSAAQTTITVSDPGWYLVEVYADDGIVRTPYPHAKVLIVE</sequence>
<gene>
    <name evidence="2" type="ORF">TW72_06555</name>
</gene>
<name>A0A0F4PZ22_9GAMM</name>
<dbReference type="CDD" id="cd00146">
    <property type="entry name" value="PKD"/>
    <property type="match status" value="1"/>
</dbReference>
<dbReference type="RefSeq" id="WP_045980067.1">
    <property type="nucleotide sequence ID" value="NZ_JXXY01000015.1"/>
</dbReference>
<dbReference type="InterPro" id="IPR035986">
    <property type="entry name" value="PKD_dom_sf"/>
</dbReference>
<comment type="caution">
    <text evidence="2">The sequence shown here is derived from an EMBL/GenBank/DDBJ whole genome shotgun (WGS) entry which is preliminary data.</text>
</comment>
<organism evidence="2 3">
    <name type="scientific">Pseudoalteromonas ruthenica</name>
    <dbReference type="NCBI Taxonomy" id="151081"/>
    <lineage>
        <taxon>Bacteria</taxon>
        <taxon>Pseudomonadati</taxon>
        <taxon>Pseudomonadota</taxon>
        <taxon>Gammaproteobacteria</taxon>
        <taxon>Alteromonadales</taxon>
        <taxon>Pseudoalteromonadaceae</taxon>
        <taxon>Pseudoalteromonas</taxon>
    </lineage>
</organism>
<dbReference type="Proteomes" id="UP000033664">
    <property type="component" value="Unassembled WGS sequence"/>
</dbReference>
<evidence type="ECO:0000313" key="2">
    <source>
        <dbReference type="EMBL" id="KJZ00355.1"/>
    </source>
</evidence>
<dbReference type="GeneID" id="58228144"/>
<evidence type="ECO:0000259" key="1">
    <source>
        <dbReference type="SMART" id="SM00089"/>
    </source>
</evidence>
<keyword evidence="3" id="KW-1185">Reference proteome</keyword>
<feature type="domain" description="PKD/Chitinase" evidence="1">
    <location>
        <begin position="415"/>
        <end position="572"/>
    </location>
</feature>
<dbReference type="SMART" id="SM00089">
    <property type="entry name" value="PKD"/>
    <property type="match status" value="5"/>
</dbReference>
<dbReference type="PANTHER" id="PTHR46182">
    <property type="entry name" value="FI19480P1"/>
    <property type="match status" value="1"/>
</dbReference>
<reference evidence="2 3" key="1">
    <citation type="journal article" date="2015" name="BMC Genomics">
        <title>Genome mining reveals unlocked bioactive potential of marine Gram-negative bacteria.</title>
        <authorList>
            <person name="Machado H."/>
            <person name="Sonnenschein E.C."/>
            <person name="Melchiorsen J."/>
            <person name="Gram L."/>
        </authorList>
    </citation>
    <scope>NUCLEOTIDE SEQUENCE [LARGE SCALE GENOMIC DNA]</scope>
    <source>
        <strain evidence="2 3">S3137</strain>
    </source>
</reference>
<dbReference type="eggNOG" id="COG4932">
    <property type="taxonomic scope" value="Bacteria"/>
</dbReference>
<dbReference type="InterPro" id="IPR022409">
    <property type="entry name" value="PKD/Chitinase_dom"/>
</dbReference>
<accession>A0A0F4PZ22</accession>
<feature type="domain" description="PKD/Chitinase" evidence="1">
    <location>
        <begin position="228"/>
        <end position="316"/>
    </location>
</feature>